<accession>A0A1H9STE0</accession>
<keyword evidence="1" id="KW-0472">Membrane</keyword>
<protein>
    <submittedName>
        <fullName evidence="2">Uncharacterized protein</fullName>
    </submittedName>
</protein>
<feature type="transmembrane region" description="Helical" evidence="1">
    <location>
        <begin position="28"/>
        <end position="47"/>
    </location>
</feature>
<dbReference type="Proteomes" id="UP000198948">
    <property type="component" value="Unassembled WGS sequence"/>
</dbReference>
<evidence type="ECO:0000256" key="1">
    <source>
        <dbReference type="SAM" id="Phobius"/>
    </source>
</evidence>
<keyword evidence="3" id="KW-1185">Reference proteome</keyword>
<dbReference type="AlphaFoldDB" id="A0A1H9STE0"/>
<keyword evidence="1" id="KW-0812">Transmembrane</keyword>
<sequence>MLIFVETLFEAALELGIYLIGTFKEKKYRYAIVGAVLLIVFICLAVYRKA</sequence>
<dbReference type="EMBL" id="FOHA01000009">
    <property type="protein sequence ID" value="SER88105.1"/>
    <property type="molecule type" value="Genomic_DNA"/>
</dbReference>
<name>A0A1H9STE0_9LACT</name>
<evidence type="ECO:0000313" key="3">
    <source>
        <dbReference type="Proteomes" id="UP000198948"/>
    </source>
</evidence>
<proteinExistence type="predicted"/>
<evidence type="ECO:0000313" key="2">
    <source>
        <dbReference type="EMBL" id="SER88105.1"/>
    </source>
</evidence>
<gene>
    <name evidence="2" type="ORF">SAMN04488559_10920</name>
</gene>
<keyword evidence="1" id="KW-1133">Transmembrane helix</keyword>
<organism evidence="2 3">
    <name type="scientific">Isobaculum melis</name>
    <dbReference type="NCBI Taxonomy" id="142588"/>
    <lineage>
        <taxon>Bacteria</taxon>
        <taxon>Bacillati</taxon>
        <taxon>Bacillota</taxon>
        <taxon>Bacilli</taxon>
        <taxon>Lactobacillales</taxon>
        <taxon>Carnobacteriaceae</taxon>
        <taxon>Isobaculum</taxon>
    </lineage>
</organism>
<reference evidence="2 3" key="1">
    <citation type="submission" date="2016-10" db="EMBL/GenBank/DDBJ databases">
        <authorList>
            <person name="de Groot N.N."/>
        </authorList>
    </citation>
    <scope>NUCLEOTIDE SEQUENCE [LARGE SCALE GENOMIC DNA]</scope>
    <source>
        <strain evidence="2 3">DSM 13760</strain>
    </source>
</reference>